<comment type="caution">
    <text evidence="2">The sequence shown here is derived from an EMBL/GenBank/DDBJ whole genome shotgun (WGS) entry which is preliminary data.</text>
</comment>
<feature type="compositionally biased region" description="Basic and acidic residues" evidence="1">
    <location>
        <begin position="48"/>
        <end position="61"/>
    </location>
</feature>
<evidence type="ECO:0000256" key="1">
    <source>
        <dbReference type="SAM" id="MobiDB-lite"/>
    </source>
</evidence>
<accession>A0ABQ9K4X6</accession>
<name>A0ABQ9K4X6_9CUCU</name>
<reference evidence="2" key="1">
    <citation type="journal article" date="2023" name="Insect Mol. Biol.">
        <title>Genome sequencing provides insights into the evolution of gene families encoding plant cell wall-degrading enzymes in longhorned beetles.</title>
        <authorList>
            <person name="Shin N.R."/>
            <person name="Okamura Y."/>
            <person name="Kirsch R."/>
            <person name="Pauchet Y."/>
        </authorList>
    </citation>
    <scope>NUCLEOTIDE SEQUENCE</scope>
    <source>
        <strain evidence="2">MMC_N1</strain>
    </source>
</reference>
<evidence type="ECO:0000313" key="2">
    <source>
        <dbReference type="EMBL" id="KAJ8984607.1"/>
    </source>
</evidence>
<dbReference type="Proteomes" id="UP001162164">
    <property type="component" value="Unassembled WGS sequence"/>
</dbReference>
<keyword evidence="3" id="KW-1185">Reference proteome</keyword>
<dbReference type="EMBL" id="JAPWTJ010000031">
    <property type="protein sequence ID" value="KAJ8984607.1"/>
    <property type="molecule type" value="Genomic_DNA"/>
</dbReference>
<protein>
    <submittedName>
        <fullName evidence="2">Uncharacterized protein</fullName>
    </submittedName>
</protein>
<sequence>MSDTVPAKKIGEPKDPLGPDESPRITVMRSETKTPKKQSEPSTSSSALKDKDRGDTDKESDQGNGCHNPPDLPVSPGRGSSRLGVISWTIWRLLNASEGCVPKIKNVTAEGAVEFHRPSMKKLQTETKWRRPCKLGIAYSSTNCNDCTIYLIIYEGNVKCRRNLMKDFEAEEPEN</sequence>
<feature type="compositionally biased region" description="Basic and acidic residues" evidence="1">
    <location>
        <begin position="30"/>
        <end position="39"/>
    </location>
</feature>
<evidence type="ECO:0000313" key="3">
    <source>
        <dbReference type="Proteomes" id="UP001162164"/>
    </source>
</evidence>
<gene>
    <name evidence="2" type="ORF">NQ317_006069</name>
</gene>
<feature type="compositionally biased region" description="Basic and acidic residues" evidence="1">
    <location>
        <begin position="9"/>
        <end position="23"/>
    </location>
</feature>
<feature type="region of interest" description="Disordered" evidence="1">
    <location>
        <begin position="1"/>
        <end position="79"/>
    </location>
</feature>
<organism evidence="2 3">
    <name type="scientific">Molorchus minor</name>
    <dbReference type="NCBI Taxonomy" id="1323400"/>
    <lineage>
        <taxon>Eukaryota</taxon>
        <taxon>Metazoa</taxon>
        <taxon>Ecdysozoa</taxon>
        <taxon>Arthropoda</taxon>
        <taxon>Hexapoda</taxon>
        <taxon>Insecta</taxon>
        <taxon>Pterygota</taxon>
        <taxon>Neoptera</taxon>
        <taxon>Endopterygota</taxon>
        <taxon>Coleoptera</taxon>
        <taxon>Polyphaga</taxon>
        <taxon>Cucujiformia</taxon>
        <taxon>Chrysomeloidea</taxon>
        <taxon>Cerambycidae</taxon>
        <taxon>Lamiinae</taxon>
        <taxon>Monochamini</taxon>
        <taxon>Molorchus</taxon>
    </lineage>
</organism>
<proteinExistence type="predicted"/>